<evidence type="ECO:0000313" key="5">
    <source>
        <dbReference type="Proteomes" id="UP000240883"/>
    </source>
</evidence>
<keyword evidence="2" id="KW-0539">Nucleus</keyword>
<dbReference type="PROSITE" id="PS50048">
    <property type="entry name" value="ZN2_CY6_FUNGAL_2"/>
    <property type="match status" value="1"/>
</dbReference>
<dbReference type="GO" id="GO:0008270">
    <property type="term" value="F:zinc ion binding"/>
    <property type="evidence" value="ECO:0007669"/>
    <property type="project" value="InterPro"/>
</dbReference>
<sequence length="647" mass="72469">MGPTANIIPRACRNCRIRKIRCNREVPCSNCITSNILCEGTSKSVAQHSPAAHTTSPDPTHDRLQDRLAALEHMVSRLSEQQNATASINATPLASNKNIQLVSLEGATSFGKQSIFASEVTELKSPVATHSAHVLNGISNLRKVLENEDDQQDTPMSSDPHDSFSVMNAEIPPSEFVLRLLRALSGKPYGFLIIFHPVPDYKILEDLCRKVYFPVEPVSLGEITLLNALLHPVLSELKRFAHPGISIEEAEKWEGVCGQNLKRGVESYEVNAIPTYEHALLLSIAALLSQTEGKLALQWRYASTAARHCLALGYHREEVVAAMAPDEATKVRLLFWFVYFLDRSLVLTLGRAPALHDYDIDLEPSPISQDPRQRPWSLSLHIFLEYTRIQTQIYESLYSPGSRKQGSTERQAIVNTLSIRLHQWHEAWYQLDSSQVYYKSVFDHMFGPLDVGYYSTLTILYRGANPSRTAKNVSPACFEAAKKGLEAGIEVYSRYQHLDKDSLMLYGVWVHVNSSFTPYVVTFLHCVAECDAEDLRILKLSLDILESISKILDACKRTYEVCKCLYNIAEAYISSQRTLHQDQTTPEDNVVLLPLQQPMDGAWMLPENDLQSLSSALQAGDWGNPTANHFSLALDSNIGNFFFNGLS</sequence>
<dbReference type="OrthoDB" id="103819at2759"/>
<accession>A0A2T2NQF2</accession>
<dbReference type="PANTHER" id="PTHR46910:SF5">
    <property type="entry name" value="ZN(II)2CYS6 TRANSCRIPTION FACTOR (EUROFUNG)"/>
    <property type="match status" value="1"/>
</dbReference>
<dbReference type="GO" id="GO:0000981">
    <property type="term" value="F:DNA-binding transcription factor activity, RNA polymerase II-specific"/>
    <property type="evidence" value="ECO:0007669"/>
    <property type="project" value="InterPro"/>
</dbReference>
<gene>
    <name evidence="4" type="ORF">BS50DRAFT_620156</name>
</gene>
<dbReference type="SMART" id="SM00906">
    <property type="entry name" value="Fungal_trans"/>
    <property type="match status" value="1"/>
</dbReference>
<dbReference type="InterPro" id="IPR050987">
    <property type="entry name" value="AtrR-like"/>
</dbReference>
<dbReference type="Pfam" id="PF00172">
    <property type="entry name" value="Zn_clus"/>
    <property type="match status" value="1"/>
</dbReference>
<feature type="domain" description="Zn(2)-C6 fungal-type" evidence="3">
    <location>
        <begin position="11"/>
        <end position="38"/>
    </location>
</feature>
<reference evidence="4 5" key="1">
    <citation type="journal article" date="2018" name="Front. Microbiol.">
        <title>Genome-Wide Analysis of Corynespora cassiicola Leaf Fall Disease Putative Effectors.</title>
        <authorList>
            <person name="Lopez D."/>
            <person name="Ribeiro S."/>
            <person name="Label P."/>
            <person name="Fumanal B."/>
            <person name="Venisse J.S."/>
            <person name="Kohler A."/>
            <person name="de Oliveira R.R."/>
            <person name="Labutti K."/>
            <person name="Lipzen A."/>
            <person name="Lail K."/>
            <person name="Bauer D."/>
            <person name="Ohm R.A."/>
            <person name="Barry K.W."/>
            <person name="Spatafora J."/>
            <person name="Grigoriev I.V."/>
            <person name="Martin F.M."/>
            <person name="Pujade-Renaud V."/>
        </authorList>
    </citation>
    <scope>NUCLEOTIDE SEQUENCE [LARGE SCALE GENOMIC DNA]</scope>
    <source>
        <strain evidence="4 5">Philippines</strain>
    </source>
</reference>
<dbReference type="STRING" id="1448308.A0A2T2NQF2"/>
<dbReference type="CDD" id="cd00067">
    <property type="entry name" value="GAL4"/>
    <property type="match status" value="1"/>
</dbReference>
<dbReference type="Pfam" id="PF04082">
    <property type="entry name" value="Fungal_trans"/>
    <property type="match status" value="1"/>
</dbReference>
<evidence type="ECO:0000259" key="3">
    <source>
        <dbReference type="PROSITE" id="PS50048"/>
    </source>
</evidence>
<proteinExistence type="predicted"/>
<dbReference type="PANTHER" id="PTHR46910">
    <property type="entry name" value="TRANSCRIPTION FACTOR PDR1"/>
    <property type="match status" value="1"/>
</dbReference>
<dbReference type="PROSITE" id="PS00463">
    <property type="entry name" value="ZN2_CY6_FUNGAL_1"/>
    <property type="match status" value="1"/>
</dbReference>
<dbReference type="SUPFAM" id="SSF57701">
    <property type="entry name" value="Zn2/Cys6 DNA-binding domain"/>
    <property type="match status" value="1"/>
</dbReference>
<protein>
    <recommendedName>
        <fullName evidence="3">Zn(2)-C6 fungal-type domain-containing protein</fullName>
    </recommendedName>
</protein>
<dbReference type="EMBL" id="KZ678134">
    <property type="protein sequence ID" value="PSN67633.1"/>
    <property type="molecule type" value="Genomic_DNA"/>
</dbReference>
<dbReference type="InterPro" id="IPR007219">
    <property type="entry name" value="XnlR_reg_dom"/>
</dbReference>
<dbReference type="GO" id="GO:0006351">
    <property type="term" value="P:DNA-templated transcription"/>
    <property type="evidence" value="ECO:0007669"/>
    <property type="project" value="InterPro"/>
</dbReference>
<dbReference type="CDD" id="cd12148">
    <property type="entry name" value="fungal_TF_MHR"/>
    <property type="match status" value="1"/>
</dbReference>
<organism evidence="4 5">
    <name type="scientific">Corynespora cassiicola Philippines</name>
    <dbReference type="NCBI Taxonomy" id="1448308"/>
    <lineage>
        <taxon>Eukaryota</taxon>
        <taxon>Fungi</taxon>
        <taxon>Dikarya</taxon>
        <taxon>Ascomycota</taxon>
        <taxon>Pezizomycotina</taxon>
        <taxon>Dothideomycetes</taxon>
        <taxon>Pleosporomycetidae</taxon>
        <taxon>Pleosporales</taxon>
        <taxon>Corynesporascaceae</taxon>
        <taxon>Corynespora</taxon>
    </lineage>
</organism>
<dbReference type="Gene3D" id="4.10.240.10">
    <property type="entry name" value="Zn(2)-C6 fungal-type DNA-binding domain"/>
    <property type="match status" value="1"/>
</dbReference>
<evidence type="ECO:0000256" key="1">
    <source>
        <dbReference type="ARBA" id="ARBA00022723"/>
    </source>
</evidence>
<keyword evidence="5" id="KW-1185">Reference proteome</keyword>
<dbReference type="SMART" id="SM00066">
    <property type="entry name" value="GAL4"/>
    <property type="match status" value="1"/>
</dbReference>
<dbReference type="InterPro" id="IPR036864">
    <property type="entry name" value="Zn2-C6_fun-type_DNA-bd_sf"/>
</dbReference>
<name>A0A2T2NQF2_CORCC</name>
<evidence type="ECO:0000256" key="2">
    <source>
        <dbReference type="ARBA" id="ARBA00023242"/>
    </source>
</evidence>
<dbReference type="AlphaFoldDB" id="A0A2T2NQF2"/>
<dbReference type="InterPro" id="IPR001138">
    <property type="entry name" value="Zn2Cys6_DnaBD"/>
</dbReference>
<keyword evidence="1" id="KW-0479">Metal-binding</keyword>
<evidence type="ECO:0000313" key="4">
    <source>
        <dbReference type="EMBL" id="PSN67633.1"/>
    </source>
</evidence>
<dbReference type="Proteomes" id="UP000240883">
    <property type="component" value="Unassembled WGS sequence"/>
</dbReference>
<dbReference type="GO" id="GO:0003677">
    <property type="term" value="F:DNA binding"/>
    <property type="evidence" value="ECO:0007669"/>
    <property type="project" value="InterPro"/>
</dbReference>